<dbReference type="Pfam" id="PF02302">
    <property type="entry name" value="PTS_IIB"/>
    <property type="match status" value="1"/>
</dbReference>
<evidence type="ECO:0000259" key="8">
    <source>
        <dbReference type="PROSITE" id="PS51100"/>
    </source>
</evidence>
<dbReference type="Gene3D" id="3.40.50.2300">
    <property type="match status" value="1"/>
</dbReference>
<feature type="domain" description="PTS EIIB type-3" evidence="8">
    <location>
        <begin position="3"/>
        <end position="106"/>
    </location>
</feature>
<dbReference type="InterPro" id="IPR013012">
    <property type="entry name" value="PTS_EIIB_3"/>
</dbReference>
<gene>
    <name evidence="9" type="ORF">OCV51_03890</name>
</gene>
<keyword evidence="10" id="KW-1185">Reference proteome</keyword>
<dbReference type="CDD" id="cd05564">
    <property type="entry name" value="PTS_IIB_chitobiose_lichenan"/>
    <property type="match status" value="1"/>
</dbReference>
<evidence type="ECO:0000256" key="6">
    <source>
        <dbReference type="ARBA" id="ARBA00022777"/>
    </source>
</evidence>
<comment type="caution">
    <text evidence="9">The sequence shown here is derived from an EMBL/GenBank/DDBJ whole genome shotgun (WGS) entry which is preliminary data.</text>
</comment>
<evidence type="ECO:0000256" key="7">
    <source>
        <dbReference type="PROSITE-ProRule" id="PRU00423"/>
    </source>
</evidence>
<dbReference type="RefSeq" id="WP_059066359.1">
    <property type="nucleotide sequence ID" value="NZ_JAOQJX010000004.1"/>
</dbReference>
<proteinExistence type="predicted"/>
<evidence type="ECO:0000256" key="5">
    <source>
        <dbReference type="ARBA" id="ARBA00022683"/>
    </source>
</evidence>
<evidence type="ECO:0000256" key="2">
    <source>
        <dbReference type="ARBA" id="ARBA00022553"/>
    </source>
</evidence>
<evidence type="ECO:0000256" key="4">
    <source>
        <dbReference type="ARBA" id="ARBA00022679"/>
    </source>
</evidence>
<dbReference type="PANTHER" id="PTHR34581">
    <property type="entry name" value="PTS SYSTEM N,N'-DIACETYLCHITOBIOSE-SPECIFIC EIIB COMPONENT"/>
    <property type="match status" value="1"/>
</dbReference>
<dbReference type="PROSITE" id="PS51100">
    <property type="entry name" value="PTS_EIIB_TYPE_3"/>
    <property type="match status" value="1"/>
</dbReference>
<sequence length="106" mass="11755">MGKRRIMLACVAGMSTSLLVSKMQKAAQEKNMDIEIFAVPAPEAMEEIKKELVDAVLLGPQVRFMEPDFKQQLEPQGIVVGVIPMLDYGMMNGSKVLEFAVNLLEK</sequence>
<dbReference type="SUPFAM" id="SSF52794">
    <property type="entry name" value="PTS system IIB component-like"/>
    <property type="match status" value="1"/>
</dbReference>
<name>A0ABT2T960_9FIRM</name>
<keyword evidence="6" id="KW-0418">Kinase</keyword>
<organism evidence="9 10">
    <name type="scientific">Faecalicatena acetigenes</name>
    <dbReference type="NCBI Taxonomy" id="2981790"/>
    <lineage>
        <taxon>Bacteria</taxon>
        <taxon>Bacillati</taxon>
        <taxon>Bacillota</taxon>
        <taxon>Clostridia</taxon>
        <taxon>Lachnospirales</taxon>
        <taxon>Lachnospiraceae</taxon>
        <taxon>Faecalicatena</taxon>
    </lineage>
</organism>
<dbReference type="EMBL" id="JAOQJX010000004">
    <property type="protein sequence ID" value="MCU6746808.1"/>
    <property type="molecule type" value="Genomic_DNA"/>
</dbReference>
<feature type="modified residue" description="Phosphocysteine; by EIIA" evidence="7">
    <location>
        <position position="10"/>
    </location>
</feature>
<evidence type="ECO:0000313" key="9">
    <source>
        <dbReference type="EMBL" id="MCU6746808.1"/>
    </source>
</evidence>
<accession>A0ABT2T960</accession>
<protein>
    <submittedName>
        <fullName evidence="9">PTS sugar transporter subunit IIB</fullName>
    </submittedName>
</protein>
<evidence type="ECO:0000256" key="3">
    <source>
        <dbReference type="ARBA" id="ARBA00022597"/>
    </source>
</evidence>
<keyword evidence="2" id="KW-0597">Phosphoprotein</keyword>
<keyword evidence="4" id="KW-0808">Transferase</keyword>
<dbReference type="InterPro" id="IPR003501">
    <property type="entry name" value="PTS_EIIB_2/3"/>
</dbReference>
<dbReference type="Proteomes" id="UP001652394">
    <property type="component" value="Unassembled WGS sequence"/>
</dbReference>
<evidence type="ECO:0000313" key="10">
    <source>
        <dbReference type="Proteomes" id="UP001652394"/>
    </source>
</evidence>
<dbReference type="InterPro" id="IPR051819">
    <property type="entry name" value="PTS_sugar-specific_EIIB"/>
</dbReference>
<keyword evidence="1" id="KW-0813">Transport</keyword>
<evidence type="ECO:0000256" key="1">
    <source>
        <dbReference type="ARBA" id="ARBA00022448"/>
    </source>
</evidence>
<reference evidence="9 10" key="1">
    <citation type="journal article" date="2021" name="ISME Commun">
        <title>Automated analysis of genomic sequences facilitates high-throughput and comprehensive description of bacteria.</title>
        <authorList>
            <person name="Hitch T.C.A."/>
        </authorList>
    </citation>
    <scope>NUCLEOTIDE SEQUENCE [LARGE SCALE GENOMIC DNA]</scope>
    <source>
        <strain evidence="9 10">H2_18</strain>
    </source>
</reference>
<dbReference type="PANTHER" id="PTHR34581:SF2">
    <property type="entry name" value="PTS SYSTEM N,N'-DIACETYLCHITOBIOSE-SPECIFIC EIIB COMPONENT"/>
    <property type="match status" value="1"/>
</dbReference>
<keyword evidence="5" id="KW-0598">Phosphotransferase system</keyword>
<dbReference type="InterPro" id="IPR036095">
    <property type="entry name" value="PTS_EIIB-like_sf"/>
</dbReference>
<keyword evidence="3 9" id="KW-0762">Sugar transport</keyword>